<dbReference type="GO" id="GO:0005886">
    <property type="term" value="C:plasma membrane"/>
    <property type="evidence" value="ECO:0007669"/>
    <property type="project" value="TreeGrafter"/>
</dbReference>
<dbReference type="InterPro" id="IPR051310">
    <property type="entry name" value="MCP_chemotaxis"/>
</dbReference>
<accession>A0A7X6DHZ8</accession>
<evidence type="ECO:0000256" key="4">
    <source>
        <dbReference type="SAM" id="Coils"/>
    </source>
</evidence>
<dbReference type="PANTHER" id="PTHR43531">
    <property type="entry name" value="PROTEIN ICFG"/>
    <property type="match status" value="1"/>
</dbReference>
<keyword evidence="5" id="KW-0812">Transmembrane</keyword>
<dbReference type="Pfam" id="PF00015">
    <property type="entry name" value="MCPsignal"/>
    <property type="match status" value="1"/>
</dbReference>
<dbReference type="GO" id="GO:0007165">
    <property type="term" value="P:signal transduction"/>
    <property type="evidence" value="ECO:0007669"/>
    <property type="project" value="UniProtKB-KW"/>
</dbReference>
<feature type="coiled-coil region" evidence="4">
    <location>
        <begin position="145"/>
        <end position="175"/>
    </location>
</feature>
<feature type="domain" description="Methyl-accepting transducer" evidence="6">
    <location>
        <begin position="171"/>
        <end position="240"/>
    </location>
</feature>
<name>A0A7X6DHZ8_9BURK</name>
<evidence type="ECO:0000256" key="2">
    <source>
        <dbReference type="ARBA" id="ARBA00029447"/>
    </source>
</evidence>
<proteinExistence type="inferred from homology"/>
<comment type="caution">
    <text evidence="7">The sequence shown here is derived from an EMBL/GenBank/DDBJ whole genome shotgun (WGS) entry which is preliminary data.</text>
</comment>
<comment type="similarity">
    <text evidence="2">Belongs to the methyl-accepting chemotaxis (MCP) protein family.</text>
</comment>
<sequence>MKSARLASVGQRVRDLLPPTVFGRWPLGCGAAGAVLIIGVGGAKAPAVLAAGTMALIGLLAARALEQRHASALAAAERRARAETDRVTRLCGQAAPVWVRQIETVRSEADHEVGELAQVFGELCSKLDRVLGPVGADGGSPEEILAGLERNGRQLEHLVAALRQLQASKDRIVQEVGLQAAQLRESASDIRQIALNIRMVSLNATIEAARAGAAGKPFGVIVADMRGLAARTAEASDQFSRQTEHLHRTLSGVFAGQQDSGAQAFSIGAAEDLVHHVVASSEAMTRQLTEAIGAMEDERRNVRGDLSRALVALQFQDRVSQILSHVTHNLQEMQARIAAGHWHTLDEREWLARLASDYSTHEEFTNHAAGPLPAAQPASAITFF</sequence>
<keyword evidence="3" id="KW-0807">Transducer</keyword>
<dbReference type="AlphaFoldDB" id="A0A7X6DHZ8"/>
<keyword evidence="4" id="KW-0175">Coiled coil</keyword>
<dbReference type="PROSITE" id="PS50111">
    <property type="entry name" value="CHEMOTAXIS_TRANSDUC_2"/>
    <property type="match status" value="1"/>
</dbReference>
<protein>
    <submittedName>
        <fullName evidence="7">Methyl-accepting chemotaxis protein</fullName>
    </submittedName>
</protein>
<keyword evidence="5" id="KW-1133">Transmembrane helix</keyword>
<dbReference type="Proteomes" id="UP000521868">
    <property type="component" value="Unassembled WGS sequence"/>
</dbReference>
<evidence type="ECO:0000256" key="3">
    <source>
        <dbReference type="PROSITE-ProRule" id="PRU00284"/>
    </source>
</evidence>
<reference evidence="7 8" key="1">
    <citation type="journal article" date="2020" name="Nature">
        <title>Bacterial chemolithoautotrophy via manganese oxidation.</title>
        <authorList>
            <person name="Yu H."/>
            <person name="Leadbetter J.R."/>
        </authorList>
    </citation>
    <scope>NUCLEOTIDE SEQUENCE [LARGE SCALE GENOMIC DNA]</scope>
    <source>
        <strain evidence="7 8">RBP-1</strain>
    </source>
</reference>
<dbReference type="RefSeq" id="WP_168108623.1">
    <property type="nucleotide sequence ID" value="NZ_VTOX01000006.1"/>
</dbReference>
<dbReference type="SUPFAM" id="SSF58104">
    <property type="entry name" value="Methyl-accepting chemotaxis protein (MCP) signaling domain"/>
    <property type="match status" value="1"/>
</dbReference>
<organism evidence="7 8">
    <name type="scientific">Ramlibacter lithotrophicus</name>
    <dbReference type="NCBI Taxonomy" id="2606681"/>
    <lineage>
        <taxon>Bacteria</taxon>
        <taxon>Pseudomonadati</taxon>
        <taxon>Pseudomonadota</taxon>
        <taxon>Betaproteobacteria</taxon>
        <taxon>Burkholderiales</taxon>
        <taxon>Comamonadaceae</taxon>
        <taxon>Ramlibacter</taxon>
    </lineage>
</organism>
<keyword evidence="8" id="KW-1185">Reference proteome</keyword>
<dbReference type="PANTHER" id="PTHR43531:SF11">
    <property type="entry name" value="METHYL-ACCEPTING CHEMOTAXIS PROTEIN 3"/>
    <property type="match status" value="1"/>
</dbReference>
<feature type="transmembrane region" description="Helical" evidence="5">
    <location>
        <begin position="21"/>
        <end position="41"/>
    </location>
</feature>
<evidence type="ECO:0000259" key="6">
    <source>
        <dbReference type="PROSITE" id="PS50111"/>
    </source>
</evidence>
<dbReference type="InterPro" id="IPR004089">
    <property type="entry name" value="MCPsignal_dom"/>
</dbReference>
<dbReference type="Gene3D" id="1.10.287.950">
    <property type="entry name" value="Methyl-accepting chemotaxis protein"/>
    <property type="match status" value="1"/>
</dbReference>
<keyword evidence="5" id="KW-0472">Membrane</keyword>
<dbReference type="EMBL" id="VTOX01000006">
    <property type="protein sequence ID" value="NKE67500.1"/>
    <property type="molecule type" value="Genomic_DNA"/>
</dbReference>
<evidence type="ECO:0000256" key="5">
    <source>
        <dbReference type="SAM" id="Phobius"/>
    </source>
</evidence>
<dbReference type="GO" id="GO:0006935">
    <property type="term" value="P:chemotaxis"/>
    <property type="evidence" value="ECO:0007669"/>
    <property type="project" value="UniProtKB-KW"/>
</dbReference>
<evidence type="ECO:0000256" key="1">
    <source>
        <dbReference type="ARBA" id="ARBA00022500"/>
    </source>
</evidence>
<evidence type="ECO:0000313" key="8">
    <source>
        <dbReference type="Proteomes" id="UP000521868"/>
    </source>
</evidence>
<keyword evidence="1" id="KW-0145">Chemotaxis</keyword>
<gene>
    <name evidence="7" type="ORF">RAMLITH_16875</name>
</gene>
<evidence type="ECO:0000313" key="7">
    <source>
        <dbReference type="EMBL" id="NKE67500.1"/>
    </source>
</evidence>
<dbReference type="GO" id="GO:0004888">
    <property type="term" value="F:transmembrane signaling receptor activity"/>
    <property type="evidence" value="ECO:0007669"/>
    <property type="project" value="TreeGrafter"/>
</dbReference>